<dbReference type="Proteomes" id="UP000050378">
    <property type="component" value="Unassembled WGS sequence"/>
</dbReference>
<feature type="transmembrane region" description="Helical" evidence="1">
    <location>
        <begin position="6"/>
        <end position="24"/>
    </location>
</feature>
<evidence type="ECO:0000313" key="2">
    <source>
        <dbReference type="EMBL" id="KPM84728.1"/>
    </source>
</evidence>
<dbReference type="OrthoDB" id="6313661at2"/>
<evidence type="ECO:0000256" key="1">
    <source>
        <dbReference type="SAM" id="Phobius"/>
    </source>
</evidence>
<organism evidence="2 3">
    <name type="scientific">Pseudoalteromonas lipolytica</name>
    <dbReference type="NCBI Taxonomy" id="570156"/>
    <lineage>
        <taxon>Bacteria</taxon>
        <taxon>Pseudomonadati</taxon>
        <taxon>Pseudomonadota</taxon>
        <taxon>Gammaproteobacteria</taxon>
        <taxon>Alteromonadales</taxon>
        <taxon>Pseudoalteromonadaceae</taxon>
        <taxon>Pseudoalteromonas</taxon>
    </lineage>
</organism>
<accession>A0A0N8HKS9</accession>
<dbReference type="AlphaFoldDB" id="A0A0N8HKS9"/>
<comment type="caution">
    <text evidence="2">The sequence shown here is derived from an EMBL/GenBank/DDBJ whole genome shotgun (WGS) entry which is preliminary data.</text>
</comment>
<dbReference type="EMBL" id="LJTC01000002">
    <property type="protein sequence ID" value="KPM84728.1"/>
    <property type="molecule type" value="Genomic_DNA"/>
</dbReference>
<gene>
    <name evidence="2" type="ORF">AOG27_02730</name>
</gene>
<name>A0A0N8HKS9_9GAMM</name>
<proteinExistence type="predicted"/>
<keyword evidence="1" id="KW-0812">Transmembrane</keyword>
<dbReference type="RefSeq" id="WP_054551480.1">
    <property type="nucleotide sequence ID" value="NZ_LJTC01000002.1"/>
</dbReference>
<dbReference type="PATRIC" id="fig|570156.3.peg.541"/>
<reference evidence="2 3" key="1">
    <citation type="submission" date="2015-09" db="EMBL/GenBank/DDBJ databases">
        <title>Draft Genome Sequence of Pseudoalteromonas lipolytica UCD-48B.</title>
        <authorList>
            <person name="Krusor M."/>
            <person name="Coil D.A."/>
            <person name="Lang J.M."/>
            <person name="Eisen J.A."/>
            <person name="Alexiev A."/>
        </authorList>
    </citation>
    <scope>NUCLEOTIDE SEQUENCE [LARGE SCALE GENOMIC DNA]</scope>
    <source>
        <strain evidence="2 3">UCD-48B</strain>
    </source>
</reference>
<sequence>MLELIYIAIVVLAILLVASTWLIARKNIFEDQIRSKSVEVVWCTLQAEHETDISKAIKLFNKAEQLKSEIATLMGNSPQAADFKLAEPVGLDSNAIKELSLGELQRYYDKQNNISDIYDKMYKGKN</sequence>
<protein>
    <submittedName>
        <fullName evidence="2">Uncharacterized protein</fullName>
    </submittedName>
</protein>
<evidence type="ECO:0000313" key="3">
    <source>
        <dbReference type="Proteomes" id="UP000050378"/>
    </source>
</evidence>
<keyword evidence="1" id="KW-1133">Transmembrane helix</keyword>
<keyword evidence="1" id="KW-0472">Membrane</keyword>